<dbReference type="AlphaFoldDB" id="A0A0C2WIL7"/>
<name>A0A0C2WIL7_AMAMK</name>
<evidence type="ECO:0000313" key="3">
    <source>
        <dbReference type="Proteomes" id="UP000054549"/>
    </source>
</evidence>
<evidence type="ECO:0000256" key="1">
    <source>
        <dbReference type="SAM" id="Phobius"/>
    </source>
</evidence>
<dbReference type="InParanoid" id="A0A0C2WIL7"/>
<dbReference type="OrthoDB" id="3030719at2759"/>
<keyword evidence="1" id="KW-1133">Transmembrane helix</keyword>
<reference evidence="2 3" key="1">
    <citation type="submission" date="2014-04" db="EMBL/GenBank/DDBJ databases">
        <title>Evolutionary Origins and Diversification of the Mycorrhizal Mutualists.</title>
        <authorList>
            <consortium name="DOE Joint Genome Institute"/>
            <consortium name="Mycorrhizal Genomics Consortium"/>
            <person name="Kohler A."/>
            <person name="Kuo A."/>
            <person name="Nagy L.G."/>
            <person name="Floudas D."/>
            <person name="Copeland A."/>
            <person name="Barry K.W."/>
            <person name="Cichocki N."/>
            <person name="Veneault-Fourrey C."/>
            <person name="LaButti K."/>
            <person name="Lindquist E.A."/>
            <person name="Lipzen A."/>
            <person name="Lundell T."/>
            <person name="Morin E."/>
            <person name="Murat C."/>
            <person name="Riley R."/>
            <person name="Ohm R."/>
            <person name="Sun H."/>
            <person name="Tunlid A."/>
            <person name="Henrissat B."/>
            <person name="Grigoriev I.V."/>
            <person name="Hibbett D.S."/>
            <person name="Martin F."/>
        </authorList>
    </citation>
    <scope>NUCLEOTIDE SEQUENCE [LARGE SCALE GENOMIC DNA]</scope>
    <source>
        <strain evidence="2 3">Koide BX008</strain>
    </source>
</reference>
<proteinExistence type="predicted"/>
<keyword evidence="1" id="KW-0812">Transmembrane</keyword>
<dbReference type="EMBL" id="KN818285">
    <property type="protein sequence ID" value="KIL61372.1"/>
    <property type="molecule type" value="Genomic_DNA"/>
</dbReference>
<evidence type="ECO:0000313" key="2">
    <source>
        <dbReference type="EMBL" id="KIL61372.1"/>
    </source>
</evidence>
<accession>A0A0C2WIL7</accession>
<dbReference type="STRING" id="946122.A0A0C2WIL7"/>
<protein>
    <submittedName>
        <fullName evidence="2">Uncharacterized protein</fullName>
    </submittedName>
</protein>
<keyword evidence="1" id="KW-0472">Membrane</keyword>
<feature type="transmembrane region" description="Helical" evidence="1">
    <location>
        <begin position="20"/>
        <end position="43"/>
    </location>
</feature>
<organism evidence="2 3">
    <name type="scientific">Amanita muscaria (strain Koide BX008)</name>
    <dbReference type="NCBI Taxonomy" id="946122"/>
    <lineage>
        <taxon>Eukaryota</taxon>
        <taxon>Fungi</taxon>
        <taxon>Dikarya</taxon>
        <taxon>Basidiomycota</taxon>
        <taxon>Agaricomycotina</taxon>
        <taxon>Agaricomycetes</taxon>
        <taxon>Agaricomycetidae</taxon>
        <taxon>Agaricales</taxon>
        <taxon>Pluteineae</taxon>
        <taxon>Amanitaceae</taxon>
        <taxon>Amanita</taxon>
    </lineage>
</organism>
<keyword evidence="3" id="KW-1185">Reference proteome</keyword>
<dbReference type="HOGENOM" id="CLU_1034292_0_0_1"/>
<sequence>MITPGLGIPQLLVNRTQRRLTGVWLFIWSALGGYPLTLDIYLWSKHNKAFTMMALEMLLACSHRWQTVNNYELDLSQFSPTPLNHLRLLEVPHPAVLSWFETPSLCDLSFADCLQDDDDEPLDVHGQISALIQRSGCQIRKLSFKSSRMIPVGTLNDVEELEIHSEYQAQSSIDISSLPRLRFLTIVCWINDRIEPSVNYIITALKAARVPPRNECSTCTPINCLERVTVELRYYDCEQPKIPKRLLEISDKWPMVVFRTQGESFSVPS</sequence>
<dbReference type="Proteomes" id="UP000054549">
    <property type="component" value="Unassembled WGS sequence"/>
</dbReference>
<gene>
    <name evidence="2" type="ORF">M378DRAFT_858095</name>
</gene>